<organism evidence="1 2">
    <name type="scientific">Labilibaculum filiforme</name>
    <dbReference type="NCBI Taxonomy" id="1940526"/>
    <lineage>
        <taxon>Bacteria</taxon>
        <taxon>Pseudomonadati</taxon>
        <taxon>Bacteroidota</taxon>
        <taxon>Bacteroidia</taxon>
        <taxon>Marinilabiliales</taxon>
        <taxon>Marinifilaceae</taxon>
        <taxon>Labilibaculum</taxon>
    </lineage>
</organism>
<reference evidence="1 2" key="1">
    <citation type="journal article" date="2017" name="Front. Microbiol.">
        <title>Labilibaculum manganireducens gen. nov., sp. nov. and Labilibaculum filiforme sp. nov., Novel Bacteroidetes Isolated from Subsurface Sediments of the Baltic Sea.</title>
        <authorList>
            <person name="Vandieken V."/>
            <person name="Marshall I.P."/>
            <person name="Niemann H."/>
            <person name="Engelen B."/>
            <person name="Cypionka H."/>
        </authorList>
    </citation>
    <scope>NUCLEOTIDE SEQUENCE [LARGE SCALE GENOMIC DNA]</scope>
    <source>
        <strain evidence="1 2">59.16B</strain>
    </source>
</reference>
<keyword evidence="2" id="KW-1185">Reference proteome</keyword>
<proteinExistence type="predicted"/>
<dbReference type="Proteomes" id="UP000233535">
    <property type="component" value="Unassembled WGS sequence"/>
</dbReference>
<evidence type="ECO:0000313" key="1">
    <source>
        <dbReference type="EMBL" id="PKQ65819.1"/>
    </source>
</evidence>
<gene>
    <name evidence="1" type="ORF">BZG02_02105</name>
</gene>
<dbReference type="EMBL" id="MVDD01000001">
    <property type="protein sequence ID" value="PKQ65819.1"/>
    <property type="molecule type" value="Genomic_DNA"/>
</dbReference>
<comment type="caution">
    <text evidence="1">The sequence shown here is derived from an EMBL/GenBank/DDBJ whole genome shotgun (WGS) entry which is preliminary data.</text>
</comment>
<name>A0A2N3I690_9BACT</name>
<sequence>MENKLVLEVRDGNRNLNFWYKKPRNEELQLMTTTTSLIPAIRPQSNYKVTFGVIKIYIPNDGEPFDYGKVYLYRYWRNALASFDELIQDYRERNPYEMK</sequence>
<protein>
    <submittedName>
        <fullName evidence="1">Uncharacterized protein</fullName>
    </submittedName>
</protein>
<dbReference type="AlphaFoldDB" id="A0A2N3I690"/>
<evidence type="ECO:0000313" key="2">
    <source>
        <dbReference type="Proteomes" id="UP000233535"/>
    </source>
</evidence>
<accession>A0A2N3I690</accession>
<dbReference type="RefSeq" id="WP_101259753.1">
    <property type="nucleotide sequence ID" value="NZ_MVDD01000001.1"/>
</dbReference>